<dbReference type="eggNOG" id="COG3392">
    <property type="taxonomic scope" value="Bacteria"/>
</dbReference>
<evidence type="ECO:0000313" key="7">
    <source>
        <dbReference type="EMBL" id="CAR46180.1"/>
    </source>
</evidence>
<proteinExistence type="inferred from homology"/>
<evidence type="ECO:0000313" key="8">
    <source>
        <dbReference type="Proteomes" id="UP000008319"/>
    </source>
</evidence>
<reference evidence="7 8" key="1">
    <citation type="journal article" date="2008" name="J. Bacteriol.">
        <title>Complete genome sequence of uropathogenic Proteus mirabilis, a master of both adherence and motility.</title>
        <authorList>
            <person name="Pearson M.M."/>
            <person name="Sebaihia M."/>
            <person name="Churcher C."/>
            <person name="Quail M.A."/>
            <person name="Seshasayee A.S."/>
            <person name="Luscombe N.M."/>
            <person name="Abdellah Z."/>
            <person name="Arrosmith C."/>
            <person name="Atkin B."/>
            <person name="Chillingworth T."/>
            <person name="Hauser H."/>
            <person name="Jagels K."/>
            <person name="Moule S."/>
            <person name="Mungall K."/>
            <person name="Norbertczak H."/>
            <person name="Rabbinowitsch E."/>
            <person name="Walker D."/>
            <person name="Whithead S."/>
            <person name="Thomson N.R."/>
            <person name="Rather P.N."/>
            <person name="Parkhill J."/>
            <person name="Mobley H.L."/>
        </authorList>
    </citation>
    <scope>NUCLEOTIDE SEQUENCE [LARGE SCALE GENOMIC DNA]</scope>
    <source>
        <strain evidence="7 8">HI4320</strain>
    </source>
</reference>
<dbReference type="PRINTS" id="PR00505">
    <property type="entry name" value="D12N6MTFRASE"/>
</dbReference>
<dbReference type="KEGG" id="pmr:PMI3143"/>
<evidence type="ECO:0000256" key="2">
    <source>
        <dbReference type="ARBA" id="ARBA00011900"/>
    </source>
</evidence>
<dbReference type="InterPro" id="IPR012327">
    <property type="entry name" value="MeTrfase_D12"/>
</dbReference>
<evidence type="ECO:0000256" key="6">
    <source>
        <dbReference type="ARBA" id="ARBA00047942"/>
    </source>
</evidence>
<dbReference type="GeneID" id="6801265"/>
<sequence>MLTEENIPKLHNQVAQRPLTMQYLGGKSRIVNNILDTIVRYFPNQNKFIDLFAGSGVVAFEAQHRGYAVTANDIQPYSATLLSSLLNPTSGNLSSIISELSKVTNKSLFSGDRENYLPEYFTELSFYNQIEHEQFNWESYKTFVDSALLCGGDAEAIENLKNSEKWTLFLAYYRNTYFGIYQCAEIDFLREFAENCAPEDKKHILACVTSAMTYCVSSTTHLAQFLKPHSYKSAINLIKKRSISIINETIKRLIALDSSLLTTEAKVLQQEFKSALDEITLDSETIVYADPPYFKEHYSRYYHVLDTFVLYDYPMLTFNKRIGSTTVGRYREDRITSDFGKKALAKKAFEKLIDICMNANAKLAISYACSSIVDSQFFFEYTKKKGLQMEVKEFSLQHTGQGQARHKNVTEYLFLISK</sequence>
<dbReference type="Gene3D" id="1.10.1020.10">
    <property type="entry name" value="Adenine-specific Methyltransferase, Domain 2"/>
    <property type="match status" value="1"/>
</dbReference>
<evidence type="ECO:0000256" key="3">
    <source>
        <dbReference type="ARBA" id="ARBA00022603"/>
    </source>
</evidence>
<gene>
    <name evidence="7" type="ordered locus">PMI3143</name>
</gene>
<dbReference type="HOGENOM" id="CLU_034356_2_0_6"/>
<dbReference type="InterPro" id="IPR023095">
    <property type="entry name" value="Ade_MeTrfase_dom_2"/>
</dbReference>
<dbReference type="PATRIC" id="fig|529507.6.peg.3073"/>
<evidence type="ECO:0000256" key="1">
    <source>
        <dbReference type="ARBA" id="ARBA00006594"/>
    </source>
</evidence>
<organism evidence="7 8">
    <name type="scientific">Proteus mirabilis (strain HI4320)</name>
    <dbReference type="NCBI Taxonomy" id="529507"/>
    <lineage>
        <taxon>Bacteria</taxon>
        <taxon>Pseudomonadati</taxon>
        <taxon>Pseudomonadota</taxon>
        <taxon>Gammaproteobacteria</taxon>
        <taxon>Enterobacterales</taxon>
        <taxon>Morganellaceae</taxon>
        <taxon>Proteus</taxon>
    </lineage>
</organism>
<comment type="similarity">
    <text evidence="1">Belongs to the N(4)/N(6)-methyltransferase family.</text>
</comment>
<comment type="catalytic activity">
    <reaction evidence="6">
        <text>a 2'-deoxyadenosine in DNA + S-adenosyl-L-methionine = an N(6)-methyl-2'-deoxyadenosine in DNA + S-adenosyl-L-homocysteine + H(+)</text>
        <dbReference type="Rhea" id="RHEA:15197"/>
        <dbReference type="Rhea" id="RHEA-COMP:12418"/>
        <dbReference type="Rhea" id="RHEA-COMP:12419"/>
        <dbReference type="ChEBI" id="CHEBI:15378"/>
        <dbReference type="ChEBI" id="CHEBI:57856"/>
        <dbReference type="ChEBI" id="CHEBI:59789"/>
        <dbReference type="ChEBI" id="CHEBI:90615"/>
        <dbReference type="ChEBI" id="CHEBI:90616"/>
        <dbReference type="EC" id="2.1.1.72"/>
    </reaction>
</comment>
<dbReference type="EC" id="2.1.1.72" evidence="2"/>
<dbReference type="Gene3D" id="3.40.50.150">
    <property type="entry name" value="Vaccinia Virus protein VP39"/>
    <property type="match status" value="2"/>
</dbReference>
<dbReference type="AlphaFoldDB" id="B4F0V6"/>
<dbReference type="SUPFAM" id="SSF53335">
    <property type="entry name" value="S-adenosyl-L-methionine-dependent methyltransferases"/>
    <property type="match status" value="1"/>
</dbReference>
<name>B4F0V6_PROMH</name>
<dbReference type="GO" id="GO:0032259">
    <property type="term" value="P:methylation"/>
    <property type="evidence" value="ECO:0007669"/>
    <property type="project" value="UniProtKB-KW"/>
</dbReference>
<accession>B4F0V6</accession>
<dbReference type="RefSeq" id="WP_012368645.1">
    <property type="nucleotide sequence ID" value="NC_010554.1"/>
</dbReference>
<keyword evidence="5" id="KW-0949">S-adenosyl-L-methionine</keyword>
<dbReference type="GO" id="GO:0009007">
    <property type="term" value="F:site-specific DNA-methyltransferase (adenine-specific) activity"/>
    <property type="evidence" value="ECO:0007669"/>
    <property type="project" value="UniProtKB-EC"/>
</dbReference>
<keyword evidence="4" id="KW-0808">Transferase</keyword>
<keyword evidence="8" id="KW-1185">Reference proteome</keyword>
<protein>
    <recommendedName>
        <fullName evidence="2">site-specific DNA-methyltransferase (adenine-specific)</fullName>
        <ecNumber evidence="2">2.1.1.72</ecNumber>
    </recommendedName>
</protein>
<dbReference type="EnsemblBacteria" id="CAR46180">
    <property type="protein sequence ID" value="CAR46180"/>
    <property type="gene ID" value="PMI3143"/>
</dbReference>
<dbReference type="Proteomes" id="UP000008319">
    <property type="component" value="Chromosome"/>
</dbReference>
<dbReference type="InterPro" id="IPR029063">
    <property type="entry name" value="SAM-dependent_MTases_sf"/>
</dbReference>
<evidence type="ECO:0000256" key="4">
    <source>
        <dbReference type="ARBA" id="ARBA00022679"/>
    </source>
</evidence>
<dbReference type="EMBL" id="AM942759">
    <property type="protein sequence ID" value="CAR46180.1"/>
    <property type="molecule type" value="Genomic_DNA"/>
</dbReference>
<dbReference type="Pfam" id="PF02086">
    <property type="entry name" value="MethyltransfD12"/>
    <property type="match status" value="1"/>
</dbReference>
<evidence type="ECO:0000256" key="5">
    <source>
        <dbReference type="ARBA" id="ARBA00022691"/>
    </source>
</evidence>
<dbReference type="REBASE" id="18725">
    <property type="entry name" value="M2.PmiHORF3142P"/>
</dbReference>
<dbReference type="GO" id="GO:0009307">
    <property type="term" value="P:DNA restriction-modification system"/>
    <property type="evidence" value="ECO:0007669"/>
    <property type="project" value="InterPro"/>
</dbReference>
<keyword evidence="3 7" id="KW-0489">Methyltransferase</keyword>